<evidence type="ECO:0000313" key="7">
    <source>
        <dbReference type="EMBL" id="KAI6780537.1"/>
    </source>
</evidence>
<gene>
    <name evidence="7" type="ORF">J7T54_000177</name>
</gene>
<evidence type="ECO:0000256" key="5">
    <source>
        <dbReference type="ARBA" id="ARBA00023002"/>
    </source>
</evidence>
<organism evidence="7 8">
    <name type="scientific">Emericellopsis cladophorae</name>
    <dbReference type="NCBI Taxonomy" id="2686198"/>
    <lineage>
        <taxon>Eukaryota</taxon>
        <taxon>Fungi</taxon>
        <taxon>Dikarya</taxon>
        <taxon>Ascomycota</taxon>
        <taxon>Pezizomycotina</taxon>
        <taxon>Sordariomycetes</taxon>
        <taxon>Hypocreomycetidae</taxon>
        <taxon>Hypocreales</taxon>
        <taxon>Bionectriaceae</taxon>
        <taxon>Emericellopsis</taxon>
    </lineage>
</organism>
<comment type="caution">
    <text evidence="7">The sequence shown here is derived from an EMBL/GenBank/DDBJ whole genome shotgun (WGS) entry which is preliminary data.</text>
</comment>
<dbReference type="SUPFAM" id="SSF51905">
    <property type="entry name" value="FAD/NAD(P)-binding domain"/>
    <property type="match status" value="1"/>
</dbReference>
<evidence type="ECO:0000256" key="4">
    <source>
        <dbReference type="ARBA" id="ARBA00022827"/>
    </source>
</evidence>
<reference evidence="7" key="2">
    <citation type="submission" date="2022-07" db="EMBL/GenBank/DDBJ databases">
        <authorList>
            <person name="Goncalves M.F.M."/>
            <person name="Hilario S."/>
            <person name="Van De Peer Y."/>
            <person name="Esteves A.C."/>
            <person name="Alves A."/>
        </authorList>
    </citation>
    <scope>NUCLEOTIDE SEQUENCE</scope>
    <source>
        <strain evidence="7">MUM 19.33</strain>
    </source>
</reference>
<reference evidence="7" key="1">
    <citation type="journal article" date="2021" name="J Fungi (Basel)">
        <title>Genomic and Metabolomic Analyses of the Marine Fungus Emericellopsis cladophorae: Insights into Saltwater Adaptability Mechanisms and Its Biosynthetic Potential.</title>
        <authorList>
            <person name="Goncalves M.F.M."/>
            <person name="Hilario S."/>
            <person name="Van de Peer Y."/>
            <person name="Esteves A.C."/>
            <person name="Alves A."/>
        </authorList>
    </citation>
    <scope>NUCLEOTIDE SEQUENCE</scope>
    <source>
        <strain evidence="7">MUM 19.33</strain>
    </source>
</reference>
<dbReference type="EMBL" id="JAGIXG020000031">
    <property type="protein sequence ID" value="KAI6780537.1"/>
    <property type="molecule type" value="Genomic_DNA"/>
</dbReference>
<evidence type="ECO:0000256" key="2">
    <source>
        <dbReference type="ARBA" id="ARBA00010989"/>
    </source>
</evidence>
<dbReference type="GeneID" id="75826698"/>
<feature type="domain" description="FAD dependent oxidoreductase" evidence="6">
    <location>
        <begin position="101"/>
        <end position="511"/>
    </location>
</feature>
<comment type="cofactor">
    <cofactor evidence="1">
        <name>FAD</name>
        <dbReference type="ChEBI" id="CHEBI:57692"/>
    </cofactor>
</comment>
<comment type="similarity">
    <text evidence="2">Belongs to the MSOX/MTOX family.</text>
</comment>
<dbReference type="Proteomes" id="UP001055219">
    <property type="component" value="Unassembled WGS sequence"/>
</dbReference>
<proteinExistence type="inferred from homology"/>
<dbReference type="SUPFAM" id="SSF54373">
    <property type="entry name" value="FAD-linked reductases, C-terminal domain"/>
    <property type="match status" value="1"/>
</dbReference>
<accession>A0A9P9XZ48</accession>
<dbReference type="InterPro" id="IPR045170">
    <property type="entry name" value="MTOX"/>
</dbReference>
<keyword evidence="4" id="KW-0274">FAD</keyword>
<dbReference type="GO" id="GO:0008115">
    <property type="term" value="F:sarcosine oxidase activity"/>
    <property type="evidence" value="ECO:0007669"/>
    <property type="project" value="TreeGrafter"/>
</dbReference>
<dbReference type="AlphaFoldDB" id="A0A9P9XZ48"/>
<name>A0A9P9XZ48_9HYPO</name>
<dbReference type="Gene3D" id="3.50.50.60">
    <property type="entry name" value="FAD/NAD(P)-binding domain"/>
    <property type="match status" value="1"/>
</dbReference>
<sequence>MLNAVPLNLTYNFLAIIHRSTCTRLLKVYGKRIFRIGLLTHAMGVLLPVRIRVAEPLAGRPRSGCDMTRRQQGVGLAKSFKVLHPLDANMSPQVESKSSPIVIVGAGVFGLSTALHLAKRGYTNITVLDKQPYQDSHYAYEKGCDAASADINKIIRAAYGPQFEYQTLALDAISRWKKWNEELNSGKTVPPGFSTDDTLFINNSTVTMTTGLEMDQFEKDTIRNMDRVGLRETQVNLHDPQDVARARAKGFGFAVDAFNTNNISSVLDTQSGFVYADRACHFALHKAQKLGVKAILGGSRGTFSHFLENADAKITGVETADGVSHQADLTIMACGGWTPSLLTQLDNLCETTAGSVTMFQLPQDKALWDKFAPENFPTWSYDMRRGEYGGLYGFARDPNGVVKIGYRGTKFTNPQTQADGASRSVPATRWTQEAIRQIPLVASRVIKGFVRDYLPELIDCKMTSRLCWYTDSYDNHFVIDFVPEYQGLMVATGGSGHGFKFLPNLGEHVVDKIEGKKNDYLQYWNWRSLEKGAKPYNSIMEGAGSHRSLHHQAMTS</sequence>
<dbReference type="RefSeq" id="XP_051361393.1">
    <property type="nucleotide sequence ID" value="XM_051507435.1"/>
</dbReference>
<evidence type="ECO:0000259" key="6">
    <source>
        <dbReference type="Pfam" id="PF01266"/>
    </source>
</evidence>
<dbReference type="InterPro" id="IPR036188">
    <property type="entry name" value="FAD/NAD-bd_sf"/>
</dbReference>
<dbReference type="PANTHER" id="PTHR10961">
    <property type="entry name" value="PEROXISOMAL SARCOSINE OXIDASE"/>
    <property type="match status" value="1"/>
</dbReference>
<dbReference type="InterPro" id="IPR006076">
    <property type="entry name" value="FAD-dep_OxRdtase"/>
</dbReference>
<evidence type="ECO:0000256" key="3">
    <source>
        <dbReference type="ARBA" id="ARBA00022630"/>
    </source>
</evidence>
<dbReference type="PANTHER" id="PTHR10961:SF15">
    <property type="entry name" value="FAD DEPENDENT OXIDOREDUCTASE DOMAIN-CONTAINING PROTEIN"/>
    <property type="match status" value="1"/>
</dbReference>
<keyword evidence="8" id="KW-1185">Reference proteome</keyword>
<keyword evidence="3" id="KW-0285">Flavoprotein</keyword>
<evidence type="ECO:0000256" key="1">
    <source>
        <dbReference type="ARBA" id="ARBA00001974"/>
    </source>
</evidence>
<dbReference type="Gene3D" id="3.30.9.10">
    <property type="entry name" value="D-Amino Acid Oxidase, subunit A, domain 2"/>
    <property type="match status" value="1"/>
</dbReference>
<evidence type="ECO:0000313" key="8">
    <source>
        <dbReference type="Proteomes" id="UP001055219"/>
    </source>
</evidence>
<dbReference type="Pfam" id="PF01266">
    <property type="entry name" value="DAO"/>
    <property type="match status" value="1"/>
</dbReference>
<dbReference type="OrthoDB" id="2219495at2759"/>
<keyword evidence="5" id="KW-0560">Oxidoreductase</keyword>
<protein>
    <recommendedName>
        <fullName evidence="6">FAD dependent oxidoreductase domain-containing protein</fullName>
    </recommendedName>
</protein>
<dbReference type="GO" id="GO:0050660">
    <property type="term" value="F:flavin adenine dinucleotide binding"/>
    <property type="evidence" value="ECO:0007669"/>
    <property type="project" value="InterPro"/>
</dbReference>